<feature type="compositionally biased region" description="Acidic residues" evidence="1">
    <location>
        <begin position="100"/>
        <end position="118"/>
    </location>
</feature>
<feature type="compositionally biased region" description="Basic and acidic residues" evidence="1">
    <location>
        <begin position="155"/>
        <end position="168"/>
    </location>
</feature>
<evidence type="ECO:0000313" key="3">
    <source>
        <dbReference type="EMBL" id="KPI36687.1"/>
    </source>
</evidence>
<dbReference type="VEuPathDB" id="FungiDB:AB675_9988"/>
<feature type="compositionally biased region" description="Acidic residues" evidence="1">
    <location>
        <begin position="34"/>
        <end position="49"/>
    </location>
</feature>
<feature type="compositionally biased region" description="Basic and acidic residues" evidence="1">
    <location>
        <begin position="79"/>
        <end position="99"/>
    </location>
</feature>
<proteinExistence type="predicted"/>
<dbReference type="SUPFAM" id="SSF55277">
    <property type="entry name" value="GYF domain"/>
    <property type="match status" value="1"/>
</dbReference>
<feature type="compositionally biased region" description="Basic and acidic residues" evidence="1">
    <location>
        <begin position="404"/>
        <end position="415"/>
    </location>
</feature>
<sequence length="480" mass="53236">MASSSKRPLATYGKEAPPTKKPKFSLRNPSALAEEQDDEDDEANAELEADVVGTNRPHLKRNAVNIDGFDSDSGDEAAFDERADARAKAEKQARKSKAEEDADMFADLEEDFADDSDGDAASKRKKKDVRFLDGDQIEGQVKQSTGGGHVGSRLHLTDEEARYMDKHGVLPASAKLNDADGDGSSDESEVDDERRAALDEEIDEELGAGAKTRHAPKLDAFNMRDENQEGAFDESGNFVRKAADKDAVHDRWLEGTSKKDMKRAAEAHEKREEERRRRDREDDQRSPADVLGSLIGRMEVGETVLEALARLGRSKTKSKAKKQSKWQKRQQASHDDDNNGEANGHHDENDAKAEEAETRRKSDVEALTAAADLMLTRGMTDIYDTEREMLMRQYQRENGGQAWRDPEPAHEEEANGKGGNEATATKMWEYRWTDARDGGHINGPYDGGTMRQWNEAGYFNGAIEFRPAGGSTWSAAAGFV</sequence>
<organism evidence="3 4">
    <name type="scientific">Cyphellophora attinorum</name>
    <dbReference type="NCBI Taxonomy" id="1664694"/>
    <lineage>
        <taxon>Eukaryota</taxon>
        <taxon>Fungi</taxon>
        <taxon>Dikarya</taxon>
        <taxon>Ascomycota</taxon>
        <taxon>Pezizomycotina</taxon>
        <taxon>Eurotiomycetes</taxon>
        <taxon>Chaetothyriomycetidae</taxon>
        <taxon>Chaetothyriales</taxon>
        <taxon>Cyphellophoraceae</taxon>
        <taxon>Cyphellophora</taxon>
    </lineage>
</organism>
<dbReference type="Pfam" id="PF02213">
    <property type="entry name" value="GYF"/>
    <property type="match status" value="1"/>
</dbReference>
<protein>
    <submittedName>
        <fullName evidence="3">LIN1-like protein</fullName>
    </submittedName>
</protein>
<reference evidence="3 4" key="1">
    <citation type="submission" date="2015-06" db="EMBL/GenBank/DDBJ databases">
        <title>Draft genome of the ant-associated black yeast Phialophora attae CBS 131958.</title>
        <authorList>
            <person name="Moreno L.F."/>
            <person name="Stielow B.J."/>
            <person name="de Hoog S."/>
            <person name="Vicente V.A."/>
            <person name="Weiss V.A."/>
            <person name="de Vries M."/>
            <person name="Cruz L.M."/>
            <person name="Souza E.M."/>
        </authorList>
    </citation>
    <scope>NUCLEOTIDE SEQUENCE [LARGE SCALE GENOMIC DNA]</scope>
    <source>
        <strain evidence="3 4">CBS 131958</strain>
    </source>
</reference>
<comment type="caution">
    <text evidence="3">The sequence shown here is derived from an EMBL/GenBank/DDBJ whole genome shotgun (WGS) entry which is preliminary data.</text>
</comment>
<dbReference type="InterPro" id="IPR003169">
    <property type="entry name" value="GYF"/>
</dbReference>
<dbReference type="EMBL" id="LFJN01000029">
    <property type="protein sequence ID" value="KPI36687.1"/>
    <property type="molecule type" value="Genomic_DNA"/>
</dbReference>
<feature type="region of interest" description="Disordered" evidence="1">
    <location>
        <begin position="1"/>
        <end position="297"/>
    </location>
</feature>
<feature type="region of interest" description="Disordered" evidence="1">
    <location>
        <begin position="399"/>
        <end position="420"/>
    </location>
</feature>
<feature type="region of interest" description="Disordered" evidence="1">
    <location>
        <begin position="310"/>
        <end position="364"/>
    </location>
</feature>
<dbReference type="Proteomes" id="UP000038010">
    <property type="component" value="Unassembled WGS sequence"/>
</dbReference>
<keyword evidence="4" id="KW-1185">Reference proteome</keyword>
<feature type="compositionally biased region" description="Basic residues" evidence="1">
    <location>
        <begin position="312"/>
        <end position="328"/>
    </location>
</feature>
<feature type="compositionally biased region" description="Basic and acidic residues" evidence="1">
    <location>
        <begin position="332"/>
        <end position="364"/>
    </location>
</feature>
<dbReference type="STRING" id="1664694.A0A0N1HNM1"/>
<dbReference type="RefSeq" id="XP_017996650.1">
    <property type="nucleotide sequence ID" value="XM_018150568.1"/>
</dbReference>
<dbReference type="PANTHER" id="PTHR13138">
    <property type="entry name" value="PROTEIN LIN1"/>
    <property type="match status" value="1"/>
</dbReference>
<gene>
    <name evidence="3" type="ORF">AB675_9988</name>
</gene>
<dbReference type="PROSITE" id="PS50829">
    <property type="entry name" value="GYF"/>
    <property type="match status" value="1"/>
</dbReference>
<evidence type="ECO:0000259" key="2">
    <source>
        <dbReference type="PROSITE" id="PS50829"/>
    </source>
</evidence>
<name>A0A0N1HNM1_9EURO</name>
<dbReference type="AlphaFoldDB" id="A0A0N1HNM1"/>
<feature type="compositionally biased region" description="Acidic residues" evidence="1">
    <location>
        <begin position="179"/>
        <end position="191"/>
    </location>
</feature>
<dbReference type="Gene3D" id="3.30.1490.40">
    <property type="match status" value="1"/>
</dbReference>
<feature type="compositionally biased region" description="Acidic residues" evidence="1">
    <location>
        <begin position="69"/>
        <end position="78"/>
    </location>
</feature>
<evidence type="ECO:0000256" key="1">
    <source>
        <dbReference type="SAM" id="MobiDB-lite"/>
    </source>
</evidence>
<dbReference type="OrthoDB" id="331341at2759"/>
<feature type="compositionally biased region" description="Basic and acidic residues" evidence="1">
    <location>
        <begin position="241"/>
        <end position="286"/>
    </location>
</feature>
<dbReference type="GeneID" id="28742448"/>
<feature type="domain" description="GYF" evidence="2">
    <location>
        <begin position="425"/>
        <end position="480"/>
    </location>
</feature>
<dbReference type="PANTHER" id="PTHR13138:SF3">
    <property type="entry name" value="CD2 ANTIGEN CYTOPLASMIC TAIL-BINDING PROTEIN 2"/>
    <property type="match status" value="1"/>
</dbReference>
<dbReference type="GO" id="GO:0005682">
    <property type="term" value="C:U5 snRNP"/>
    <property type="evidence" value="ECO:0007669"/>
    <property type="project" value="InterPro"/>
</dbReference>
<accession>A0A0N1HNM1</accession>
<dbReference type="InterPro" id="IPR039905">
    <property type="entry name" value="CD2BP2/Lin1"/>
</dbReference>
<dbReference type="InterPro" id="IPR035445">
    <property type="entry name" value="GYF-like_dom_sf"/>
</dbReference>
<evidence type="ECO:0000313" key="4">
    <source>
        <dbReference type="Proteomes" id="UP000038010"/>
    </source>
</evidence>